<dbReference type="SUPFAM" id="SSF47090">
    <property type="entry name" value="PGBD-like"/>
    <property type="match status" value="1"/>
</dbReference>
<reference evidence="9" key="2">
    <citation type="submission" date="2013-05" db="EMBL/GenBank/DDBJ databases">
        <authorList>
            <person name="McCutcheon J."/>
        </authorList>
    </citation>
    <scope>NUCLEOTIDE SEQUENCE</scope>
</reference>
<evidence type="ECO:0000256" key="2">
    <source>
        <dbReference type="ARBA" id="ARBA00007553"/>
    </source>
</evidence>
<evidence type="ECO:0000256" key="7">
    <source>
        <dbReference type="SAM" id="SignalP"/>
    </source>
</evidence>
<keyword evidence="4" id="KW-0378">Hydrolase</keyword>
<accession>S5NFZ2</accession>
<dbReference type="GeneID" id="135840562"/>
<proteinExistence type="evidence at transcript level"/>
<sequence length="282" mass="32321">MLFNMMLMILMIVGCSSKTVIADEGNYYINKSFSSITQYERIEFLIFHFTTVNDTYSLQLLTRGNVSAHYLIMTNPKTKNDTFTVFNLVPEYKKARHAGISNWNGKTNLNDVSIGIEIVNEGFTVDKFGNKIWHNFREEQISVLISLSNDIIKRYQISPDNILGHSDIAPLRKYDPGKLFPWERLAKLGIGAWPNQTIVKKYLAGRSPSSPGNVTVVQRYLQIYGYDKIPQTGWLDEETRRTIGAFQLHFRQEDIRGEADAETEAIAGALVEKYRKITYLMD</sequence>
<dbReference type="EC" id="3.5.1.28" evidence="3"/>
<dbReference type="GO" id="GO:0008237">
    <property type="term" value="F:metallopeptidase activity"/>
    <property type="evidence" value="ECO:0007669"/>
    <property type="project" value="UniProtKB-KW"/>
</dbReference>
<dbReference type="GO" id="GO:0009253">
    <property type="term" value="P:peptidoglycan catabolic process"/>
    <property type="evidence" value="ECO:0007669"/>
    <property type="project" value="InterPro"/>
</dbReference>
<keyword evidence="5" id="KW-0645">Protease</keyword>
<dbReference type="EMBL" id="KF021975">
    <property type="protein sequence ID" value="AGR65725.1"/>
    <property type="molecule type" value="mRNA"/>
</dbReference>
<dbReference type="AlphaFoldDB" id="S5NFZ2"/>
<organism evidence="9">
    <name type="scientific">Planococcus citri</name>
    <name type="common">citrus mealybug</name>
    <dbReference type="NCBI Taxonomy" id="170843"/>
    <lineage>
        <taxon>Eukaryota</taxon>
        <taxon>Metazoa</taxon>
        <taxon>Ecdysozoa</taxon>
        <taxon>Arthropoda</taxon>
        <taxon>Hexapoda</taxon>
        <taxon>Insecta</taxon>
        <taxon>Pterygota</taxon>
        <taxon>Neoptera</taxon>
        <taxon>Paraneoptera</taxon>
        <taxon>Hemiptera</taxon>
        <taxon>Sternorrhyncha</taxon>
        <taxon>Coccoidea</taxon>
        <taxon>Pseudococcidae</taxon>
        <taxon>Planococcus</taxon>
    </lineage>
</organism>
<evidence type="ECO:0000256" key="5">
    <source>
        <dbReference type="ARBA" id="ARBA00023049"/>
    </source>
</evidence>
<name>S5NFZ2_9HEMI</name>
<dbReference type="InterPro" id="IPR036365">
    <property type="entry name" value="PGBD-like_sf"/>
</dbReference>
<dbReference type="CDD" id="cd06583">
    <property type="entry name" value="PGRP"/>
    <property type="match status" value="1"/>
</dbReference>
<dbReference type="PANTHER" id="PTHR30417:SF1">
    <property type="entry name" value="N-ACETYLMURAMOYL-L-ALANINE AMIDASE AMID"/>
    <property type="match status" value="1"/>
</dbReference>
<dbReference type="Pfam" id="PF01471">
    <property type="entry name" value="PG_binding_1"/>
    <property type="match status" value="1"/>
</dbReference>
<dbReference type="InterPro" id="IPR036366">
    <property type="entry name" value="PGBDSf"/>
</dbReference>
<protein>
    <recommendedName>
        <fullName evidence="3">N-acetylmuramoyl-L-alanine amidase</fullName>
        <ecNumber evidence="3">3.5.1.28</ecNumber>
    </recommendedName>
</protein>
<dbReference type="InterPro" id="IPR002502">
    <property type="entry name" value="Amidase_domain"/>
</dbReference>
<dbReference type="PANTHER" id="PTHR30417">
    <property type="entry name" value="N-ACETYLMURAMOYL-L-ALANINE AMIDASE AMID"/>
    <property type="match status" value="1"/>
</dbReference>
<feature type="domain" description="N-acetylmuramoyl-L-alanine amidase" evidence="8">
    <location>
        <begin position="30"/>
        <end position="177"/>
    </location>
</feature>
<dbReference type="GO" id="GO:0008745">
    <property type="term" value="F:N-acetylmuramoyl-L-alanine amidase activity"/>
    <property type="evidence" value="ECO:0007669"/>
    <property type="project" value="UniProtKB-EC"/>
</dbReference>
<dbReference type="SUPFAM" id="SSF55846">
    <property type="entry name" value="N-acetylmuramoyl-L-alanine amidase-like"/>
    <property type="match status" value="1"/>
</dbReference>
<evidence type="ECO:0000256" key="1">
    <source>
        <dbReference type="ARBA" id="ARBA00001561"/>
    </source>
</evidence>
<evidence type="ECO:0000313" key="9">
    <source>
        <dbReference type="EMBL" id="AGR65725.1"/>
    </source>
</evidence>
<keyword evidence="5" id="KW-0482">Metalloprotease</keyword>
<feature type="signal peptide" evidence="7">
    <location>
        <begin position="1"/>
        <end position="22"/>
    </location>
</feature>
<dbReference type="RefSeq" id="XP_065213242.1">
    <property type="nucleotide sequence ID" value="XM_065357170.1"/>
</dbReference>
<dbReference type="Pfam" id="PF01510">
    <property type="entry name" value="Amidase_2"/>
    <property type="match status" value="1"/>
</dbReference>
<dbReference type="InterPro" id="IPR051206">
    <property type="entry name" value="NAMLAA_amidase_2"/>
</dbReference>
<evidence type="ECO:0000256" key="3">
    <source>
        <dbReference type="ARBA" id="ARBA00011901"/>
    </source>
</evidence>
<feature type="chain" id="PRO_5004530629" description="N-acetylmuramoyl-L-alanine amidase" evidence="7">
    <location>
        <begin position="23"/>
        <end position="282"/>
    </location>
</feature>
<dbReference type="Gene3D" id="1.10.101.10">
    <property type="entry name" value="PGBD-like superfamily/PGBD"/>
    <property type="match status" value="1"/>
</dbReference>
<comment type="catalytic activity">
    <reaction evidence="1">
        <text>Hydrolyzes the link between N-acetylmuramoyl residues and L-amino acid residues in certain cell-wall glycopeptides.</text>
        <dbReference type="EC" id="3.5.1.28"/>
    </reaction>
</comment>
<keyword evidence="7" id="KW-0732">Signal</keyword>
<dbReference type="Gene3D" id="3.40.80.10">
    <property type="entry name" value="Peptidoglycan recognition protein-like"/>
    <property type="match status" value="1"/>
</dbReference>
<dbReference type="InterPro" id="IPR002477">
    <property type="entry name" value="Peptidoglycan-bd-like"/>
</dbReference>
<keyword evidence="6" id="KW-0961">Cell wall biogenesis/degradation</keyword>
<dbReference type="GO" id="GO:0071555">
    <property type="term" value="P:cell wall organization"/>
    <property type="evidence" value="ECO:0007669"/>
    <property type="project" value="UniProtKB-KW"/>
</dbReference>
<evidence type="ECO:0000256" key="6">
    <source>
        <dbReference type="ARBA" id="ARBA00023316"/>
    </source>
</evidence>
<dbReference type="GO" id="GO:0019867">
    <property type="term" value="C:outer membrane"/>
    <property type="evidence" value="ECO:0007669"/>
    <property type="project" value="TreeGrafter"/>
</dbReference>
<dbReference type="SMART" id="SM00644">
    <property type="entry name" value="Ami_2"/>
    <property type="match status" value="1"/>
</dbReference>
<reference evidence="9" key="1">
    <citation type="journal article" date="2013" name="Cell">
        <title>Horizontal gene transfer from diverse bacteria to an insect genome enables a tripartite nested mealybug symbiosis.</title>
        <authorList>
            <person name="Husnik F."/>
            <person name="Nikoh N."/>
            <person name="Koga R."/>
            <person name="Ross L."/>
            <person name="Duncan R.P."/>
            <person name="Fujie M."/>
            <person name="Tanaka M."/>
            <person name="Satoh N."/>
            <person name="Bachtrog D."/>
            <person name="Wilson A.C."/>
            <person name="von Dohlen C.D."/>
            <person name="Fukatsu T."/>
            <person name="McCutcheon J.P."/>
        </authorList>
    </citation>
    <scope>NUCLEOTIDE SEQUENCE</scope>
</reference>
<dbReference type="FunFam" id="3.40.80.10:FF:000003">
    <property type="entry name" value="N-acetylmuramoyl-L-alanine amidase"/>
    <property type="match status" value="1"/>
</dbReference>
<comment type="similarity">
    <text evidence="2">Belongs to the N-acetylmuramoyl-L-alanine amidase 2 family.</text>
</comment>
<evidence type="ECO:0000259" key="8">
    <source>
        <dbReference type="SMART" id="SM00644"/>
    </source>
</evidence>
<evidence type="ECO:0000256" key="4">
    <source>
        <dbReference type="ARBA" id="ARBA00022801"/>
    </source>
</evidence>
<dbReference type="GO" id="GO:0009254">
    <property type="term" value="P:peptidoglycan turnover"/>
    <property type="evidence" value="ECO:0007669"/>
    <property type="project" value="TreeGrafter"/>
</dbReference>
<dbReference type="InterPro" id="IPR036505">
    <property type="entry name" value="Amidase/PGRP_sf"/>
</dbReference>